<dbReference type="RefSeq" id="WP_366290619.1">
    <property type="nucleotide sequence ID" value="NZ_CP159992.1"/>
</dbReference>
<protein>
    <recommendedName>
        <fullName evidence="2">DUF4303 domain-containing protein</fullName>
    </recommendedName>
</protein>
<accession>A0AAU8N9P1</accession>
<organism evidence="1">
    <name type="scientific">Paenibacillus sp. AN1007</name>
    <dbReference type="NCBI Taxonomy" id="3151385"/>
    <lineage>
        <taxon>Bacteria</taxon>
        <taxon>Bacillati</taxon>
        <taxon>Bacillota</taxon>
        <taxon>Bacilli</taxon>
        <taxon>Bacillales</taxon>
        <taxon>Paenibacillaceae</taxon>
        <taxon>Paenibacillus</taxon>
    </lineage>
</organism>
<reference evidence="1" key="1">
    <citation type="submission" date="2024-05" db="EMBL/GenBank/DDBJ databases">
        <title>Draft genome assemblies of 36 bacteria isolated from hibernating arctic ground squirrels.</title>
        <authorList>
            <person name="McKee H."/>
            <person name="Mullen L."/>
            <person name="Drown D.M."/>
            <person name="Duddleston K.N."/>
        </authorList>
    </citation>
    <scope>NUCLEOTIDE SEQUENCE</scope>
    <source>
        <strain evidence="1">AN1007</strain>
    </source>
</reference>
<proteinExistence type="predicted"/>
<evidence type="ECO:0000313" key="1">
    <source>
        <dbReference type="EMBL" id="XCP93691.1"/>
    </source>
</evidence>
<sequence>MGISTFVLFRQGESISAGDLLKNIREISINYGLYFSNNYDEYDQTGKLKFCSIYISDIPFEDNYSRQISWNLYDEPYKFQNVDFNWDDSKSQYFKALVSEDFYENEDLLFKILYGILKVYPSAKVWIEDNWFYTIEDLEKIKSKPFDNEWCYNDPKDFTRD</sequence>
<dbReference type="AlphaFoldDB" id="A0AAU8N9P1"/>
<gene>
    <name evidence="1" type="ORF">ABXS70_21160</name>
</gene>
<evidence type="ECO:0008006" key="2">
    <source>
        <dbReference type="Google" id="ProtNLM"/>
    </source>
</evidence>
<dbReference type="EMBL" id="CP159992">
    <property type="protein sequence ID" value="XCP93691.1"/>
    <property type="molecule type" value="Genomic_DNA"/>
</dbReference>
<name>A0AAU8N9P1_9BACL</name>